<feature type="region of interest" description="Disordered" evidence="5">
    <location>
        <begin position="243"/>
        <end position="267"/>
    </location>
</feature>
<dbReference type="InterPro" id="IPR000086">
    <property type="entry name" value="NUDIX_hydrolase_dom"/>
</dbReference>
<evidence type="ECO:0000259" key="6">
    <source>
        <dbReference type="PROSITE" id="PS51462"/>
    </source>
</evidence>
<dbReference type="AlphaFoldDB" id="A0AAJ7TNQ1"/>
<dbReference type="SUPFAM" id="SSF55811">
    <property type="entry name" value="Nudix"/>
    <property type="match status" value="1"/>
</dbReference>
<dbReference type="InterPro" id="IPR015797">
    <property type="entry name" value="NUDIX_hydrolase-like_dom_sf"/>
</dbReference>
<dbReference type="Proteomes" id="UP001318040">
    <property type="component" value="Chromosome 31"/>
</dbReference>
<feature type="domain" description="Nudix hydrolase" evidence="6">
    <location>
        <begin position="213"/>
        <end position="384"/>
    </location>
</feature>
<protein>
    <submittedName>
        <fullName evidence="8">Uridine diphosphate glucose pyrophosphatase NUDT22 isoform X1</fullName>
    </submittedName>
</protein>
<evidence type="ECO:0000256" key="5">
    <source>
        <dbReference type="SAM" id="MobiDB-lite"/>
    </source>
</evidence>
<dbReference type="PROSITE" id="PS51462">
    <property type="entry name" value="NUDIX"/>
    <property type="match status" value="1"/>
</dbReference>
<proteinExistence type="predicted"/>
<dbReference type="GO" id="GO:0046872">
    <property type="term" value="F:metal ion binding"/>
    <property type="evidence" value="ECO:0007669"/>
    <property type="project" value="UniProtKB-KW"/>
</dbReference>
<keyword evidence="4" id="KW-0460">Magnesium</keyword>
<evidence type="ECO:0000313" key="7">
    <source>
        <dbReference type="Proteomes" id="UP001318040"/>
    </source>
</evidence>
<evidence type="ECO:0000256" key="4">
    <source>
        <dbReference type="ARBA" id="ARBA00022842"/>
    </source>
</evidence>
<dbReference type="PANTHER" id="PTHR31835:SF1">
    <property type="entry name" value="URIDINE DIPHOSPHATE GLUCOSE PYROPHOSPHATASE NUDT22"/>
    <property type="match status" value="1"/>
</dbReference>
<dbReference type="PANTHER" id="PTHR31835">
    <property type="entry name" value="URIDINE DIPHOSPHATE GLUCOSE PYROPHOSPHATASE"/>
    <property type="match status" value="1"/>
</dbReference>
<accession>A0AAJ7TNQ1</accession>
<organism evidence="7 8">
    <name type="scientific">Petromyzon marinus</name>
    <name type="common">Sea lamprey</name>
    <dbReference type="NCBI Taxonomy" id="7757"/>
    <lineage>
        <taxon>Eukaryota</taxon>
        <taxon>Metazoa</taxon>
        <taxon>Chordata</taxon>
        <taxon>Craniata</taxon>
        <taxon>Vertebrata</taxon>
        <taxon>Cyclostomata</taxon>
        <taxon>Hyperoartia</taxon>
        <taxon>Petromyzontiformes</taxon>
        <taxon>Petromyzontidae</taxon>
        <taxon>Petromyzon</taxon>
    </lineage>
</organism>
<dbReference type="GO" id="GO:0052751">
    <property type="term" value="F:GDP-mannose hydrolase activity"/>
    <property type="evidence" value="ECO:0007669"/>
    <property type="project" value="TreeGrafter"/>
</dbReference>
<evidence type="ECO:0000256" key="3">
    <source>
        <dbReference type="ARBA" id="ARBA00022801"/>
    </source>
</evidence>
<dbReference type="KEGG" id="pmrn:116947810"/>
<dbReference type="RefSeq" id="XP_032819872.1">
    <property type="nucleotide sequence ID" value="XM_032963981.1"/>
</dbReference>
<name>A0AAJ7TNQ1_PETMA</name>
<keyword evidence="7" id="KW-1185">Reference proteome</keyword>
<evidence type="ECO:0000256" key="2">
    <source>
        <dbReference type="ARBA" id="ARBA00022723"/>
    </source>
</evidence>
<keyword evidence="3" id="KW-0378">Hydrolase</keyword>
<gene>
    <name evidence="8" type="primary">NUDT22</name>
</gene>
<dbReference type="CTD" id="84304"/>
<evidence type="ECO:0000256" key="1">
    <source>
        <dbReference type="ARBA" id="ARBA00001946"/>
    </source>
</evidence>
<keyword evidence="2" id="KW-0479">Metal-binding</keyword>
<sequence length="409" mass="44865">MLAVCEISISGRRVHSHRSTITRIRHLFKNPQVKGTSMWRLGAVVRYKLNHPYTRGSNNSCITINSDHSISSSNNNFVSRRNGGRGSCSSTSGENGAMHDPDISLMLVAPSAACMPLENVRVELSSRYCRAVLPEHEPRVSEIWQARMRHQPWLYNGSKFRLHSAEMEADGTLRMRLGLTCYRDFLGTNWAAEARRLQEHGERDAGSSQAYLAEPLGVGAVLVTADGQGVFLRRSHMVGEAAGQIDIPGGHPEPKAVAPGGDDERLRPEDLQPELVARELYDSILAEIRDEVNLPLACLSPPLLMGIARNNTSAGRPSAEFYVRCSLDSEEVRVLYLQGGPEAQESTNIVFIPRERLSTLERDSSVWGELCPSAKGGVRLFSLLGPDLGDDRPWRGGVELAGGNTNGTS</sequence>
<reference evidence="8" key="1">
    <citation type="submission" date="2025-08" db="UniProtKB">
        <authorList>
            <consortium name="RefSeq"/>
        </authorList>
    </citation>
    <scope>IDENTIFICATION</scope>
    <source>
        <tissue evidence="8">Sperm</tissue>
    </source>
</reference>
<comment type="cofactor">
    <cofactor evidence="1">
        <name>Mg(2+)</name>
        <dbReference type="ChEBI" id="CHEBI:18420"/>
    </cofactor>
</comment>
<dbReference type="InterPro" id="IPR055295">
    <property type="entry name" value="NUDT22/NUDT9-like"/>
</dbReference>
<evidence type="ECO:0000313" key="8">
    <source>
        <dbReference type="RefSeq" id="XP_032819872.1"/>
    </source>
</evidence>